<dbReference type="PANTHER" id="PTHR36578">
    <property type="entry name" value="CHROMOSOME 15, WHOLE GENOME SHOTGUN SEQUENCE"/>
    <property type="match status" value="1"/>
</dbReference>
<evidence type="ECO:0000313" key="3">
    <source>
        <dbReference type="EMBL" id="KAF1942963.1"/>
    </source>
</evidence>
<organism evidence="3 4">
    <name type="scientific">Clathrospora elynae</name>
    <dbReference type="NCBI Taxonomy" id="706981"/>
    <lineage>
        <taxon>Eukaryota</taxon>
        <taxon>Fungi</taxon>
        <taxon>Dikarya</taxon>
        <taxon>Ascomycota</taxon>
        <taxon>Pezizomycotina</taxon>
        <taxon>Dothideomycetes</taxon>
        <taxon>Pleosporomycetidae</taxon>
        <taxon>Pleosporales</taxon>
        <taxon>Diademaceae</taxon>
        <taxon>Clathrospora</taxon>
    </lineage>
</organism>
<proteinExistence type="predicted"/>
<feature type="region of interest" description="Disordered" evidence="1">
    <location>
        <begin position="1"/>
        <end position="29"/>
    </location>
</feature>
<keyword evidence="2" id="KW-0812">Transmembrane</keyword>
<feature type="transmembrane region" description="Helical" evidence="2">
    <location>
        <begin position="211"/>
        <end position="233"/>
    </location>
</feature>
<evidence type="ECO:0000256" key="1">
    <source>
        <dbReference type="SAM" id="MobiDB-lite"/>
    </source>
</evidence>
<accession>A0A6A5SS84</accession>
<name>A0A6A5SS84_9PLEO</name>
<dbReference type="OrthoDB" id="271448at2759"/>
<evidence type="ECO:0000313" key="4">
    <source>
        <dbReference type="Proteomes" id="UP000800038"/>
    </source>
</evidence>
<sequence>MTSTTTASKHTPITTRNTATSAIRPGPTPEIIRIDKPADCSPQRPGYGPAPEGVDNIWHFYESPAIHSIVKAAQIPSGYIQAFGLEEASYLGSDYLGHYELESYDPLNCSMRCDEYGQIGGQPGGQKESCRGINIYFERSPSLHLGPECRDAPSRNVIKCALWGEKLHAKYAKNRGFSNWDFEVIIAGSNGYNKGVLMEENRTSAGAKKTVFGGSLMEMGAAVLLVWCLMLGMTGAL</sequence>
<reference evidence="3" key="1">
    <citation type="journal article" date="2020" name="Stud. Mycol.">
        <title>101 Dothideomycetes genomes: a test case for predicting lifestyles and emergence of pathogens.</title>
        <authorList>
            <person name="Haridas S."/>
            <person name="Albert R."/>
            <person name="Binder M."/>
            <person name="Bloem J."/>
            <person name="Labutti K."/>
            <person name="Salamov A."/>
            <person name="Andreopoulos B."/>
            <person name="Baker S."/>
            <person name="Barry K."/>
            <person name="Bills G."/>
            <person name="Bluhm B."/>
            <person name="Cannon C."/>
            <person name="Castanera R."/>
            <person name="Culley D."/>
            <person name="Daum C."/>
            <person name="Ezra D."/>
            <person name="Gonzalez J."/>
            <person name="Henrissat B."/>
            <person name="Kuo A."/>
            <person name="Liang C."/>
            <person name="Lipzen A."/>
            <person name="Lutzoni F."/>
            <person name="Magnuson J."/>
            <person name="Mondo S."/>
            <person name="Nolan M."/>
            <person name="Ohm R."/>
            <person name="Pangilinan J."/>
            <person name="Park H.-J."/>
            <person name="Ramirez L."/>
            <person name="Alfaro M."/>
            <person name="Sun H."/>
            <person name="Tritt A."/>
            <person name="Yoshinaga Y."/>
            <person name="Zwiers L.-H."/>
            <person name="Turgeon B."/>
            <person name="Goodwin S."/>
            <person name="Spatafora J."/>
            <person name="Crous P."/>
            <person name="Grigoriev I."/>
        </authorList>
    </citation>
    <scope>NUCLEOTIDE SEQUENCE</scope>
    <source>
        <strain evidence="3">CBS 161.51</strain>
    </source>
</reference>
<keyword evidence="4" id="KW-1185">Reference proteome</keyword>
<dbReference type="Proteomes" id="UP000800038">
    <property type="component" value="Unassembled WGS sequence"/>
</dbReference>
<evidence type="ECO:0000256" key="2">
    <source>
        <dbReference type="SAM" id="Phobius"/>
    </source>
</evidence>
<dbReference type="AlphaFoldDB" id="A0A6A5SS84"/>
<keyword evidence="2" id="KW-1133">Transmembrane helix</keyword>
<dbReference type="PANTHER" id="PTHR36578:SF1">
    <property type="entry name" value="APPLE DOMAIN-CONTAINING PROTEIN"/>
    <property type="match status" value="1"/>
</dbReference>
<keyword evidence="2" id="KW-0472">Membrane</keyword>
<feature type="compositionally biased region" description="Polar residues" evidence="1">
    <location>
        <begin position="1"/>
        <end position="21"/>
    </location>
</feature>
<protein>
    <submittedName>
        <fullName evidence="3">Uncharacterized protein</fullName>
    </submittedName>
</protein>
<dbReference type="EMBL" id="ML976030">
    <property type="protein sequence ID" value="KAF1942963.1"/>
    <property type="molecule type" value="Genomic_DNA"/>
</dbReference>
<gene>
    <name evidence="3" type="ORF">EJ02DRAFT_344380</name>
</gene>